<dbReference type="SUPFAM" id="SSF51206">
    <property type="entry name" value="cAMP-binding domain-like"/>
    <property type="match status" value="1"/>
</dbReference>
<evidence type="ECO:0000256" key="6">
    <source>
        <dbReference type="ARBA" id="ARBA00022636"/>
    </source>
</evidence>
<evidence type="ECO:0000313" key="14">
    <source>
        <dbReference type="EMBL" id="GHE32491.1"/>
    </source>
</evidence>
<dbReference type="Pfam" id="PF13545">
    <property type="entry name" value="HTH_Crp_2"/>
    <property type="match status" value="1"/>
</dbReference>
<dbReference type="GO" id="GO:0005829">
    <property type="term" value="C:cytosol"/>
    <property type="evidence" value="ECO:0007669"/>
    <property type="project" value="TreeGrafter"/>
</dbReference>
<keyword evidence="15" id="KW-1185">Reference proteome</keyword>
<evidence type="ECO:0000313" key="15">
    <source>
        <dbReference type="Proteomes" id="UP000636453"/>
    </source>
</evidence>
<gene>
    <name evidence="14" type="ORF">GCM10007167_13060</name>
</gene>
<dbReference type="SMART" id="SM00100">
    <property type="entry name" value="cNMP"/>
    <property type="match status" value="1"/>
</dbReference>
<dbReference type="InterPro" id="IPR036388">
    <property type="entry name" value="WH-like_DNA-bd_sf"/>
</dbReference>
<dbReference type="RefSeq" id="WP_222431770.1">
    <property type="nucleotide sequence ID" value="NZ_BNCF01000006.1"/>
</dbReference>
<protein>
    <recommendedName>
        <fullName evidence="3">CRP-like protein Clp</fullName>
    </recommendedName>
    <alternativeName>
        <fullName evidence="12">Catabolite activation-like protein</fullName>
    </alternativeName>
</protein>
<evidence type="ECO:0000256" key="2">
    <source>
        <dbReference type="ARBA" id="ARBA00011738"/>
    </source>
</evidence>
<dbReference type="PANTHER" id="PTHR24567:SF74">
    <property type="entry name" value="HTH-TYPE TRANSCRIPTIONAL REGULATOR ARCR"/>
    <property type="match status" value="1"/>
</dbReference>
<dbReference type="InterPro" id="IPR014710">
    <property type="entry name" value="RmlC-like_jellyroll"/>
</dbReference>
<dbReference type="PANTHER" id="PTHR24567">
    <property type="entry name" value="CRP FAMILY TRANSCRIPTIONAL REGULATORY PROTEIN"/>
    <property type="match status" value="1"/>
</dbReference>
<dbReference type="GO" id="GO:0003824">
    <property type="term" value="F:catalytic activity"/>
    <property type="evidence" value="ECO:0007669"/>
    <property type="project" value="UniProtKB-KW"/>
</dbReference>
<keyword evidence="5" id="KW-0021">Allosteric enzyme</keyword>
<keyword evidence="9" id="KW-0238">DNA-binding</keyword>
<keyword evidence="6" id="KW-0973">c-di-GMP</keyword>
<evidence type="ECO:0000256" key="11">
    <source>
        <dbReference type="ARBA" id="ARBA00023163"/>
    </source>
</evidence>
<feature type="domain" description="Cyclic nucleotide-binding" evidence="13">
    <location>
        <begin position="13"/>
        <end position="141"/>
    </location>
</feature>
<keyword evidence="11" id="KW-0804">Transcription</keyword>
<dbReference type="InterPro" id="IPR050397">
    <property type="entry name" value="Env_Response_Regulators"/>
</dbReference>
<keyword evidence="8" id="KW-0843">Virulence</keyword>
<dbReference type="Gene3D" id="1.10.10.10">
    <property type="entry name" value="Winged helix-like DNA-binding domain superfamily/Winged helix DNA-binding domain"/>
    <property type="match status" value="1"/>
</dbReference>
<comment type="subunit">
    <text evidence="2">Homodimer.</text>
</comment>
<dbReference type="AlphaFoldDB" id="A0A919DC48"/>
<evidence type="ECO:0000256" key="7">
    <source>
        <dbReference type="ARBA" id="ARBA00023015"/>
    </source>
</evidence>
<dbReference type="InterPro" id="IPR036390">
    <property type="entry name" value="WH_DNA-bd_sf"/>
</dbReference>
<dbReference type="Gene3D" id="2.60.120.10">
    <property type="entry name" value="Jelly Rolls"/>
    <property type="match status" value="1"/>
</dbReference>
<evidence type="ECO:0000256" key="10">
    <source>
        <dbReference type="ARBA" id="ARBA00023159"/>
    </source>
</evidence>
<dbReference type="Proteomes" id="UP000636453">
    <property type="component" value="Unassembled WGS sequence"/>
</dbReference>
<comment type="subcellular location">
    <subcellularLocation>
        <location evidence="1">Cytoplasm</location>
    </subcellularLocation>
</comment>
<evidence type="ECO:0000256" key="8">
    <source>
        <dbReference type="ARBA" id="ARBA00023026"/>
    </source>
</evidence>
<evidence type="ECO:0000259" key="13">
    <source>
        <dbReference type="SMART" id="SM00100"/>
    </source>
</evidence>
<evidence type="ECO:0000256" key="9">
    <source>
        <dbReference type="ARBA" id="ARBA00023125"/>
    </source>
</evidence>
<evidence type="ECO:0000256" key="3">
    <source>
        <dbReference type="ARBA" id="ARBA00020769"/>
    </source>
</evidence>
<keyword evidence="4" id="KW-0678">Repressor</keyword>
<evidence type="ECO:0000256" key="5">
    <source>
        <dbReference type="ARBA" id="ARBA00022533"/>
    </source>
</evidence>
<evidence type="ECO:0000256" key="1">
    <source>
        <dbReference type="ARBA" id="ARBA00004496"/>
    </source>
</evidence>
<dbReference type="EMBL" id="BNCF01000006">
    <property type="protein sequence ID" value="GHE32491.1"/>
    <property type="molecule type" value="Genomic_DNA"/>
</dbReference>
<name>A0A919DC48_9GAMM</name>
<dbReference type="InterPro" id="IPR012318">
    <property type="entry name" value="HTH_CRP"/>
</dbReference>
<reference evidence="14" key="1">
    <citation type="journal article" date="2014" name="Int. J. Syst. Evol. Microbiol.">
        <title>Complete genome sequence of Corynebacterium casei LMG S-19264T (=DSM 44701T), isolated from a smear-ripened cheese.</title>
        <authorList>
            <consortium name="US DOE Joint Genome Institute (JGI-PGF)"/>
            <person name="Walter F."/>
            <person name="Albersmeier A."/>
            <person name="Kalinowski J."/>
            <person name="Ruckert C."/>
        </authorList>
    </citation>
    <scope>NUCLEOTIDE SEQUENCE</scope>
    <source>
        <strain evidence="14">KCTC 32020</strain>
    </source>
</reference>
<dbReference type="InterPro" id="IPR018490">
    <property type="entry name" value="cNMP-bd_dom_sf"/>
</dbReference>
<keyword evidence="10" id="KW-0010">Activator</keyword>
<organism evidence="14 15">
    <name type="scientific">Vulcaniibacterium thermophilum</name>
    <dbReference type="NCBI Taxonomy" id="1169913"/>
    <lineage>
        <taxon>Bacteria</taxon>
        <taxon>Pseudomonadati</taxon>
        <taxon>Pseudomonadota</taxon>
        <taxon>Gammaproteobacteria</taxon>
        <taxon>Lysobacterales</taxon>
        <taxon>Lysobacteraceae</taxon>
        <taxon>Vulcaniibacterium</taxon>
    </lineage>
</organism>
<keyword evidence="7" id="KW-0805">Transcription regulation</keyword>
<dbReference type="GO" id="GO:0003700">
    <property type="term" value="F:DNA-binding transcription factor activity"/>
    <property type="evidence" value="ECO:0007669"/>
    <property type="project" value="TreeGrafter"/>
</dbReference>
<dbReference type="InterPro" id="IPR000595">
    <property type="entry name" value="cNMP-bd_dom"/>
</dbReference>
<dbReference type="SUPFAM" id="SSF46785">
    <property type="entry name" value="Winged helix' DNA-binding domain"/>
    <property type="match status" value="1"/>
</dbReference>
<evidence type="ECO:0000256" key="4">
    <source>
        <dbReference type="ARBA" id="ARBA00022491"/>
    </source>
</evidence>
<reference evidence="14" key="2">
    <citation type="submission" date="2020-09" db="EMBL/GenBank/DDBJ databases">
        <authorList>
            <person name="Sun Q."/>
            <person name="Kim S."/>
        </authorList>
    </citation>
    <scope>NUCLEOTIDE SEQUENCE</scope>
    <source>
        <strain evidence="14">KCTC 32020</strain>
    </source>
</reference>
<comment type="caution">
    <text evidence="14">The sequence shown here is derived from an EMBL/GenBank/DDBJ whole genome shotgun (WGS) entry which is preliminary data.</text>
</comment>
<proteinExistence type="predicted"/>
<sequence length="306" mass="33779">MASSPRWRSSNRLLDRLPADVRARLQPHLQRIELPVGKVLYASDLRNSHIYFPCSGVVSLLYVMEDGTTGEIAMVGNEGVVGVSVLVDSTSTPTRGEVQIAGEGYVLKDDVVQREFQRGGAFQLMILRYTQLMLSQMAQAVICNRHHSLERQFSKWLLLAFDRVPGEELRLTQEAIANLLGVRREGISEIARRLQGAGALRCSRRPHPSARPRCARRTQLRVLFDPAPRVRAPARHGCRLALCGVPHGRRACGVLTCPTPRRRGVEWTSRCIAHGRAYTSPCRIACSRRSSSNAGSARCASCAGCG</sequence>
<dbReference type="GO" id="GO:0003677">
    <property type="term" value="F:DNA binding"/>
    <property type="evidence" value="ECO:0007669"/>
    <property type="project" value="UniProtKB-KW"/>
</dbReference>
<accession>A0A919DC48</accession>
<evidence type="ECO:0000256" key="12">
    <source>
        <dbReference type="ARBA" id="ARBA00031697"/>
    </source>
</evidence>